<dbReference type="PIRSF" id="PIRSF017393">
    <property type="entry name" value="MTase_SAV2177"/>
    <property type="match status" value="1"/>
</dbReference>
<dbReference type="RefSeq" id="WP_185053678.1">
    <property type="nucleotide sequence ID" value="NZ_BAABIX010000008.1"/>
</dbReference>
<accession>A0A840PDL2</accession>
<evidence type="ECO:0008006" key="4">
    <source>
        <dbReference type="Google" id="ProtNLM"/>
    </source>
</evidence>
<name>A0A840PDL2_9ACTN</name>
<dbReference type="Pfam" id="PF04672">
    <property type="entry name" value="Methyltransf_19"/>
    <property type="match status" value="1"/>
</dbReference>
<dbReference type="Proteomes" id="UP000578449">
    <property type="component" value="Unassembled WGS sequence"/>
</dbReference>
<evidence type="ECO:0000256" key="1">
    <source>
        <dbReference type="SAM" id="MobiDB-lite"/>
    </source>
</evidence>
<organism evidence="2 3">
    <name type="scientific">Thermocatellispora tengchongensis</name>
    <dbReference type="NCBI Taxonomy" id="1073253"/>
    <lineage>
        <taxon>Bacteria</taxon>
        <taxon>Bacillati</taxon>
        <taxon>Actinomycetota</taxon>
        <taxon>Actinomycetes</taxon>
        <taxon>Streptosporangiales</taxon>
        <taxon>Streptosporangiaceae</taxon>
        <taxon>Thermocatellispora</taxon>
    </lineage>
</organism>
<protein>
    <recommendedName>
        <fullName evidence="4">SAM-dependent methyltransferase</fullName>
    </recommendedName>
</protein>
<keyword evidence="3" id="KW-1185">Reference proteome</keyword>
<dbReference type="CDD" id="cd02440">
    <property type="entry name" value="AdoMet_MTases"/>
    <property type="match status" value="1"/>
</dbReference>
<feature type="region of interest" description="Disordered" evidence="1">
    <location>
        <begin position="245"/>
        <end position="264"/>
    </location>
</feature>
<dbReference type="SUPFAM" id="SSF53335">
    <property type="entry name" value="S-adenosyl-L-methionine-dependent methyltransferases"/>
    <property type="match status" value="1"/>
</dbReference>
<comment type="caution">
    <text evidence="2">The sequence shown here is derived from an EMBL/GenBank/DDBJ whole genome shotgun (WGS) entry which is preliminary data.</text>
</comment>
<dbReference type="AlphaFoldDB" id="A0A840PDL2"/>
<evidence type="ECO:0000313" key="3">
    <source>
        <dbReference type="Proteomes" id="UP000578449"/>
    </source>
</evidence>
<proteinExistence type="predicted"/>
<evidence type="ECO:0000313" key="2">
    <source>
        <dbReference type="EMBL" id="MBB5136816.1"/>
    </source>
</evidence>
<dbReference type="InterPro" id="IPR029063">
    <property type="entry name" value="SAM-dependent_MTases_sf"/>
</dbReference>
<reference evidence="2 3" key="1">
    <citation type="submission" date="2020-08" db="EMBL/GenBank/DDBJ databases">
        <title>Genomic Encyclopedia of Type Strains, Phase IV (KMG-IV): sequencing the most valuable type-strain genomes for metagenomic binning, comparative biology and taxonomic classification.</title>
        <authorList>
            <person name="Goeker M."/>
        </authorList>
    </citation>
    <scope>NUCLEOTIDE SEQUENCE [LARGE SCALE GENOMIC DNA]</scope>
    <source>
        <strain evidence="2 3">DSM 45615</strain>
    </source>
</reference>
<gene>
    <name evidence="2" type="ORF">HNP84_006567</name>
</gene>
<dbReference type="Gene3D" id="3.40.50.150">
    <property type="entry name" value="Vaccinia Virus protein VP39"/>
    <property type="match status" value="1"/>
</dbReference>
<dbReference type="InterPro" id="IPR006764">
    <property type="entry name" value="SAM_dep_MeTrfase_SAV2177_type"/>
</dbReference>
<sequence>MANPSDTQRQASAPSAARIYTYLLGGKDYHLADQAAAEVLKAKFPTVQHAARANRGFMLRAVRAMAEAGVTQFLDIGCGLPLTPNAHDYARAVHPDARVVYVDNDPQVVAHGQAKLREPGLTVIGGDLRDPQAILEDPQVRDALDLSRPVGLLIVAVAHFVPDDDDPAGAIAFLRDRLASGSHLALTHACTDTMSEEEAAAGKAVYRQTPSGVWPRSHDAIRALFDGWELVAPGLSGVARWRPREGDPYPEAAPESVAAVGVKP</sequence>
<dbReference type="EMBL" id="JACHGN010000015">
    <property type="protein sequence ID" value="MBB5136816.1"/>
    <property type="molecule type" value="Genomic_DNA"/>
</dbReference>